<dbReference type="Proteomes" id="UP000263098">
    <property type="component" value="Unassembled WGS sequence"/>
</dbReference>
<dbReference type="Gene3D" id="1.20.120.20">
    <property type="entry name" value="Apolipoprotein"/>
    <property type="match status" value="1"/>
</dbReference>
<gene>
    <name evidence="2" type="ORF">DHW31_03770</name>
</gene>
<evidence type="ECO:0000313" key="3">
    <source>
        <dbReference type="Proteomes" id="UP000263098"/>
    </source>
</evidence>
<protein>
    <recommendedName>
        <fullName evidence="4">Phage tail tape measure protein</fullName>
    </recommendedName>
</protein>
<feature type="coiled-coil region" evidence="1">
    <location>
        <begin position="374"/>
        <end position="401"/>
    </location>
</feature>
<accession>A0A3D2SCB1</accession>
<evidence type="ECO:0000256" key="1">
    <source>
        <dbReference type="SAM" id="Coils"/>
    </source>
</evidence>
<keyword evidence="1" id="KW-0175">Coiled coil</keyword>
<dbReference type="EMBL" id="DPVG01000138">
    <property type="protein sequence ID" value="HCK23893.1"/>
    <property type="molecule type" value="Genomic_DNA"/>
</dbReference>
<organism evidence="2 3">
    <name type="scientific">Bacteroides graminisolvens</name>
    <dbReference type="NCBI Taxonomy" id="477666"/>
    <lineage>
        <taxon>Bacteria</taxon>
        <taxon>Pseudomonadati</taxon>
        <taxon>Bacteroidota</taxon>
        <taxon>Bacteroidia</taxon>
        <taxon>Bacteroidales</taxon>
        <taxon>Bacteroidaceae</taxon>
        <taxon>Bacteroides</taxon>
    </lineage>
</organism>
<evidence type="ECO:0000313" key="2">
    <source>
        <dbReference type="EMBL" id="HCK23893.1"/>
    </source>
</evidence>
<dbReference type="PANTHER" id="PTHR37813:SF1">
    <property type="entry name" value="FELS-2 PROPHAGE PROTEIN"/>
    <property type="match status" value="1"/>
</dbReference>
<dbReference type="PANTHER" id="PTHR37813">
    <property type="entry name" value="FELS-2 PROPHAGE PROTEIN"/>
    <property type="match status" value="1"/>
</dbReference>
<evidence type="ECO:0008006" key="4">
    <source>
        <dbReference type="Google" id="ProtNLM"/>
    </source>
</evidence>
<proteinExistence type="predicted"/>
<name>A0A3D2SCB1_9BACE</name>
<sequence>MEVDRLEIRIQSEAQNAIAELDKLIAKLGLVQNALGKQTKGFTGLSDNIKTIGATTKSSVSSAIAGITKLGFAVRTLQRTFDYIGTAIKESMDFGENVNLFQTSMRSLGKKAGDEFAFLDKAEAFNKDLSSDLGLDSSEMMRYQGTFAQMTSSMGIAESTAYDLSESFTMLGADISSLWNLDLDVSMKKLQSALTGQVRGLRELGVDISMATMQEEAYALGINKSVTAMTQAEKTQLRYFMIMKGLTVAQGDMARTLESPANQLRILSQQFQQLTRAIGNAFLPMVTAVMPYINALVMGLRNLVQSLANLLGYKMPDFKFTPVEIFDSEDASGEVDDVTNSLKKMKSVTLGIDELNIISQDSGEAGAGGVSGSTIDLSKQIAEMNAKYKAMEQEITDKIGNRANDILESWNNAFSGMGDAVTNWGKRFAPAFESVKSAVSAVMPGVIDSFKSIGQSLGDLWNNTLAPMGEYIIFDWIPGIVNPIIDTLAPVFTETATAALESFAKVFDWSVGFINEQWNKLGKPVFELIKTMFEDVAKSMSAAWDKYGAPILDKAQTLISGLTETFQKLWDNILYPIVEPFLVALQTAWSNSIAPIIAQIQMLVGKAIDAALDIWNKFISPIVNYLITVLQPVAQAVGTVIGDVVTTVWEVIERICSAVIKALGGVIDFVAGVFTGDWERAWTGIKDIFGGIWDTITAIFTGAIELVSTVFESFATLFKGVWETLWTGIKDFFSWVWDGIKTAFDNVTNILKDALDNFTTAFKTVWMNFWKGIGNFFIDVWNGIVNGFEKAVNFVIDGINDLIEAVNSVSELVGVSFDYIANVHFGRVPELTIKGYASGGIPNYGELFLARENGIPEMVGQFGNNTGVA</sequence>
<feature type="non-terminal residue" evidence="2">
    <location>
        <position position="869"/>
    </location>
</feature>
<dbReference type="SUPFAM" id="SSF48371">
    <property type="entry name" value="ARM repeat"/>
    <property type="match status" value="1"/>
</dbReference>
<dbReference type="InterPro" id="IPR016024">
    <property type="entry name" value="ARM-type_fold"/>
</dbReference>
<dbReference type="AlphaFoldDB" id="A0A3D2SCB1"/>
<comment type="caution">
    <text evidence="2">The sequence shown here is derived from an EMBL/GenBank/DDBJ whole genome shotgun (WGS) entry which is preliminary data.</text>
</comment>
<reference evidence="2 3" key="1">
    <citation type="journal article" date="2018" name="Nat. Biotechnol.">
        <title>A standardized bacterial taxonomy based on genome phylogeny substantially revises the tree of life.</title>
        <authorList>
            <person name="Parks D.H."/>
            <person name="Chuvochina M."/>
            <person name="Waite D.W."/>
            <person name="Rinke C."/>
            <person name="Skarshewski A."/>
            <person name="Chaumeil P.A."/>
            <person name="Hugenholtz P."/>
        </authorList>
    </citation>
    <scope>NUCLEOTIDE SEQUENCE [LARGE SCALE GENOMIC DNA]</scope>
    <source>
        <strain evidence="2">UBA9667</strain>
    </source>
</reference>